<gene>
    <name evidence="1" type="ORF">OGAPHI_000959</name>
</gene>
<name>A0A9P8T9C8_9ASCO</name>
<evidence type="ECO:0000313" key="1">
    <source>
        <dbReference type="EMBL" id="KAH3670444.1"/>
    </source>
</evidence>
<reference evidence="1" key="1">
    <citation type="journal article" date="2021" name="Open Biol.">
        <title>Shared evolutionary footprints suggest mitochondrial oxidative damage underlies multiple complex I losses in fungi.</title>
        <authorList>
            <person name="Schikora-Tamarit M.A."/>
            <person name="Marcet-Houben M."/>
            <person name="Nosek J."/>
            <person name="Gabaldon T."/>
        </authorList>
    </citation>
    <scope>NUCLEOTIDE SEQUENCE</scope>
    <source>
        <strain evidence="1">CBS6075</strain>
    </source>
</reference>
<evidence type="ECO:0000313" key="2">
    <source>
        <dbReference type="Proteomes" id="UP000769157"/>
    </source>
</evidence>
<dbReference type="Proteomes" id="UP000769157">
    <property type="component" value="Unassembled WGS sequence"/>
</dbReference>
<dbReference type="GeneID" id="70232927"/>
<accession>A0A9P8T9C8</accession>
<dbReference type="RefSeq" id="XP_046063869.1">
    <property type="nucleotide sequence ID" value="XM_046209111.1"/>
</dbReference>
<dbReference type="AlphaFoldDB" id="A0A9P8T9C8"/>
<sequence>MNCSRSYFAIWSEPKLDESDSSDKYDRIALQQPSPTLSDDISFVESTSSLPVSRMRSWSMFLSVKSADLHSETTMSHLSMSCLTLSRSVSVVPEAGTRHSFTPVWISRASRLENRSLSRNSVTPRNFAFGS</sequence>
<comment type="caution">
    <text evidence="1">The sequence shown here is derived from an EMBL/GenBank/DDBJ whole genome shotgun (WGS) entry which is preliminary data.</text>
</comment>
<protein>
    <submittedName>
        <fullName evidence="1">Uncharacterized protein</fullName>
    </submittedName>
</protein>
<keyword evidence="2" id="KW-1185">Reference proteome</keyword>
<proteinExistence type="predicted"/>
<reference evidence="1" key="2">
    <citation type="submission" date="2021-01" db="EMBL/GenBank/DDBJ databases">
        <authorList>
            <person name="Schikora-Tamarit M.A."/>
        </authorList>
    </citation>
    <scope>NUCLEOTIDE SEQUENCE</scope>
    <source>
        <strain evidence="1">CBS6075</strain>
    </source>
</reference>
<organism evidence="1 2">
    <name type="scientific">Ogataea philodendri</name>
    <dbReference type="NCBI Taxonomy" id="1378263"/>
    <lineage>
        <taxon>Eukaryota</taxon>
        <taxon>Fungi</taxon>
        <taxon>Dikarya</taxon>
        <taxon>Ascomycota</taxon>
        <taxon>Saccharomycotina</taxon>
        <taxon>Pichiomycetes</taxon>
        <taxon>Pichiales</taxon>
        <taxon>Pichiaceae</taxon>
        <taxon>Ogataea</taxon>
    </lineage>
</organism>
<dbReference type="EMBL" id="JAEUBE010000087">
    <property type="protein sequence ID" value="KAH3670444.1"/>
    <property type="molecule type" value="Genomic_DNA"/>
</dbReference>